<keyword evidence="3" id="KW-0436">Ligase</keyword>
<dbReference type="InterPro" id="IPR045851">
    <property type="entry name" value="AMP-bd_C_sf"/>
</dbReference>
<evidence type="ECO:0000313" key="3">
    <source>
        <dbReference type="EMBL" id="EHN12322.1"/>
    </source>
</evidence>
<dbReference type="Pfam" id="PF00501">
    <property type="entry name" value="AMP-binding"/>
    <property type="match status" value="1"/>
</dbReference>
<dbReference type="EC" id="6.2.1.3" evidence="3"/>
<dbReference type="RefSeq" id="WP_007571140.1">
    <property type="nucleotide sequence ID" value="NZ_AGUD01000034.1"/>
</dbReference>
<reference evidence="3 4" key="1">
    <citation type="journal article" date="2013" name="Biodegradation">
        <title>Quantitative proteomic analysis of ibuprofen-degrading Patulibacter sp. strain I11.</title>
        <authorList>
            <person name="Almeida B."/>
            <person name="Kjeldal H."/>
            <person name="Lolas I."/>
            <person name="Knudsen A.D."/>
            <person name="Carvalho G."/>
            <person name="Nielsen K.L."/>
            <person name="Barreto Crespo M.T."/>
            <person name="Stensballe A."/>
            <person name="Nielsen J.L."/>
        </authorList>
    </citation>
    <scope>NUCLEOTIDE SEQUENCE [LARGE SCALE GENOMIC DNA]</scope>
    <source>
        <strain evidence="3 4">I11</strain>
    </source>
</reference>
<dbReference type="OrthoDB" id="9803968at2"/>
<comment type="caution">
    <text evidence="3">The sequence shown here is derived from an EMBL/GenBank/DDBJ whole genome shotgun (WGS) entry which is preliminary data.</text>
</comment>
<dbReference type="SUPFAM" id="SSF56801">
    <property type="entry name" value="Acetyl-CoA synthetase-like"/>
    <property type="match status" value="1"/>
</dbReference>
<keyword evidence="4" id="KW-1185">Reference proteome</keyword>
<protein>
    <submittedName>
        <fullName evidence="3">Long-chain-fatty-acid--CoA ligase</fullName>
        <ecNumber evidence="3">6.2.1.3</ecNumber>
    </submittedName>
</protein>
<sequence length="509" mass="53840">MITAISRGTEGPFATVGVTRDADGVPRFSDLPVSLVAGLRSVVRGSPDEEAVVELGGERLTYAQLWDRASRVAGGLRAAGVQAGDTVAIRLPNGTAWVESFVGVLLAGAVAVPVNTRLAPPEVETLLDDARPSYVIDVDHPAPKGDPVEARDAGRDSLAAIFYTSGTTGRSKGATATHEAMLAVARTVTRTIGLESTPDAPLRTLVCIPLFHVTGCNGQLVPTLLSGGTVVIQRQLDVPEMLAALKDERITYLVAVPAIYFYLLANEWFDAAAFELLRWAVYGGAPIAPDLVARLTRVLPRVRVANGFGMSETSSLATLLPHEDAVGHADSVGYPGPAVDVGILDGDESSGVGEIVLRGQSVTRGYWRTPELNSEIFVDGWLKTGDVGRIDEAGRLYLVDRSKDIINRGGENVYSVEVENALADAPGVGEAAVVAVPDAMMGEKVGCVLVATGDGIDVAAVIEHVEARLADYKVPQFVAVRQRPLPRNAGGKVLKHVLRDETTWPAPVR</sequence>
<dbReference type="EMBL" id="AGUD01000034">
    <property type="protein sequence ID" value="EHN12322.1"/>
    <property type="molecule type" value="Genomic_DNA"/>
</dbReference>
<dbReference type="InterPro" id="IPR020845">
    <property type="entry name" value="AMP-binding_CS"/>
</dbReference>
<dbReference type="InterPro" id="IPR042099">
    <property type="entry name" value="ANL_N_sf"/>
</dbReference>
<feature type="domain" description="AMP-binding enzyme C-terminal" evidence="2">
    <location>
        <begin position="417"/>
        <end position="492"/>
    </location>
</feature>
<dbReference type="PANTHER" id="PTHR43201:SF32">
    <property type="entry name" value="2-SUCCINYLBENZOATE--COA LIGASE, CHLOROPLASTIC_PEROXISOMAL"/>
    <property type="match status" value="1"/>
</dbReference>
<dbReference type="Gene3D" id="3.40.50.12780">
    <property type="entry name" value="N-terminal domain of ligase-like"/>
    <property type="match status" value="1"/>
</dbReference>
<dbReference type="InterPro" id="IPR000873">
    <property type="entry name" value="AMP-dep_synth/lig_dom"/>
</dbReference>
<name>H0E1X2_9ACTN</name>
<proteinExistence type="predicted"/>
<dbReference type="Proteomes" id="UP000005143">
    <property type="component" value="Unassembled WGS sequence"/>
</dbReference>
<accession>H0E1X2</accession>
<dbReference type="PATRIC" id="fig|1097667.3.peg.780"/>
<gene>
    <name evidence="3" type="ORF">PAI11_07840</name>
</gene>
<evidence type="ECO:0000259" key="1">
    <source>
        <dbReference type="Pfam" id="PF00501"/>
    </source>
</evidence>
<dbReference type="InterPro" id="IPR025110">
    <property type="entry name" value="AMP-bd_C"/>
</dbReference>
<feature type="domain" description="AMP-dependent synthetase/ligase" evidence="1">
    <location>
        <begin position="42"/>
        <end position="367"/>
    </location>
</feature>
<dbReference type="AlphaFoldDB" id="H0E1X2"/>
<dbReference type="Pfam" id="PF13193">
    <property type="entry name" value="AMP-binding_C"/>
    <property type="match status" value="1"/>
</dbReference>
<dbReference type="PROSITE" id="PS00455">
    <property type="entry name" value="AMP_BINDING"/>
    <property type="match status" value="1"/>
</dbReference>
<evidence type="ECO:0000259" key="2">
    <source>
        <dbReference type="Pfam" id="PF13193"/>
    </source>
</evidence>
<dbReference type="Gene3D" id="3.30.300.30">
    <property type="match status" value="1"/>
</dbReference>
<dbReference type="GO" id="GO:0031956">
    <property type="term" value="F:medium-chain fatty acid-CoA ligase activity"/>
    <property type="evidence" value="ECO:0007669"/>
    <property type="project" value="TreeGrafter"/>
</dbReference>
<dbReference type="PANTHER" id="PTHR43201">
    <property type="entry name" value="ACYL-COA SYNTHETASE"/>
    <property type="match status" value="1"/>
</dbReference>
<dbReference type="GO" id="GO:0004467">
    <property type="term" value="F:long-chain fatty acid-CoA ligase activity"/>
    <property type="evidence" value="ECO:0007669"/>
    <property type="project" value="UniProtKB-EC"/>
</dbReference>
<evidence type="ECO:0000313" key="4">
    <source>
        <dbReference type="Proteomes" id="UP000005143"/>
    </source>
</evidence>
<organism evidence="3 4">
    <name type="scientific">Patulibacter medicamentivorans</name>
    <dbReference type="NCBI Taxonomy" id="1097667"/>
    <lineage>
        <taxon>Bacteria</taxon>
        <taxon>Bacillati</taxon>
        <taxon>Actinomycetota</taxon>
        <taxon>Thermoleophilia</taxon>
        <taxon>Solirubrobacterales</taxon>
        <taxon>Patulibacteraceae</taxon>
        <taxon>Patulibacter</taxon>
    </lineage>
</organism>